<gene>
    <name evidence="2" type="ORF">EHQ30_03455</name>
</gene>
<evidence type="ECO:0000313" key="2">
    <source>
        <dbReference type="EMBL" id="TGK95706.1"/>
    </source>
</evidence>
<reference evidence="2" key="1">
    <citation type="journal article" date="2019" name="PLoS Negl. Trop. Dis.">
        <title>Revisiting the worldwide diversity of Leptospira species in the environment.</title>
        <authorList>
            <person name="Vincent A.T."/>
            <person name="Schiettekatte O."/>
            <person name="Bourhy P."/>
            <person name="Veyrier F.J."/>
            <person name="Picardeau M."/>
        </authorList>
    </citation>
    <scope>NUCLEOTIDE SEQUENCE [LARGE SCALE GENOMIC DNA]</scope>
    <source>
        <strain evidence="2">201800277</strain>
    </source>
</reference>
<keyword evidence="2" id="KW-0378">Hydrolase</keyword>
<keyword evidence="2" id="KW-0121">Carboxypeptidase</keyword>
<comment type="caution">
    <text evidence="2">The sequence shown here is derived from an EMBL/GenBank/DDBJ whole genome shotgun (WGS) entry which is preliminary data.</text>
</comment>
<dbReference type="AlphaFoldDB" id="A0A2M9Y747"/>
<dbReference type="GO" id="GO:0004180">
    <property type="term" value="F:carboxypeptidase activity"/>
    <property type="evidence" value="ECO:0007669"/>
    <property type="project" value="UniProtKB-KW"/>
</dbReference>
<feature type="chain" id="PRO_5044383827" evidence="1">
    <location>
        <begin position="24"/>
        <end position="263"/>
    </location>
</feature>
<dbReference type="EMBL" id="RQFP01000001">
    <property type="protein sequence ID" value="TGK95706.1"/>
    <property type="molecule type" value="Genomic_DNA"/>
</dbReference>
<keyword evidence="3" id="KW-1185">Reference proteome</keyword>
<sequence>MLKKMRWISLFFGLMTLSSINNCYFNPIVNGFLNPLEEEKNSGVFWGLLGIPSTEFNITGQLKSNAGVAVVNASIKIKGSESLTSTTNDAGRFHITGPSGSIQLEVNDNGTKFTLDLLVMPPMVSLVTIGNSSYTITNLESYPATSEIPSYFDLVASLPYEGLVIIDEDYMSIFGTGFYFKFSEDLETVADYDQWAAQNFIVSPTISFGSVANSTNAIIIGVAMNTFTIQTDYTLTLMPGIRSVSGKSIKSNTIRFRIESLPL</sequence>
<feature type="signal peptide" evidence="1">
    <location>
        <begin position="1"/>
        <end position="23"/>
    </location>
</feature>
<organism evidence="2 3">
    <name type="scientific">Leptospira brenneri</name>
    <dbReference type="NCBI Taxonomy" id="2023182"/>
    <lineage>
        <taxon>Bacteria</taxon>
        <taxon>Pseudomonadati</taxon>
        <taxon>Spirochaetota</taxon>
        <taxon>Spirochaetia</taxon>
        <taxon>Leptospirales</taxon>
        <taxon>Leptospiraceae</taxon>
        <taxon>Leptospira</taxon>
    </lineage>
</organism>
<keyword evidence="2" id="KW-0645">Protease</keyword>
<name>A0A2M9Y747_9LEPT</name>
<dbReference type="SUPFAM" id="SSF49464">
    <property type="entry name" value="Carboxypeptidase regulatory domain-like"/>
    <property type="match status" value="1"/>
</dbReference>
<accession>A0A2M9Y747</accession>
<keyword evidence="1" id="KW-0732">Signal</keyword>
<evidence type="ECO:0000313" key="3">
    <source>
        <dbReference type="Proteomes" id="UP000297891"/>
    </source>
</evidence>
<protein>
    <submittedName>
        <fullName evidence="2">Carboxypeptidase regulatory-like domain-containing protein</fullName>
    </submittedName>
</protein>
<evidence type="ECO:0000256" key="1">
    <source>
        <dbReference type="SAM" id="SignalP"/>
    </source>
</evidence>
<proteinExistence type="predicted"/>
<dbReference type="Proteomes" id="UP000297891">
    <property type="component" value="Unassembled WGS sequence"/>
</dbReference>
<dbReference type="OrthoDB" id="329022at2"/>
<dbReference type="InterPro" id="IPR008969">
    <property type="entry name" value="CarboxyPept-like_regulatory"/>
</dbReference>